<dbReference type="SUPFAM" id="SSF48508">
    <property type="entry name" value="Nuclear receptor ligand-binding domain"/>
    <property type="match status" value="3"/>
</dbReference>
<feature type="domain" description="C2H2-type" evidence="13">
    <location>
        <begin position="1576"/>
        <end position="1603"/>
    </location>
</feature>
<evidence type="ECO:0000256" key="7">
    <source>
        <dbReference type="ARBA" id="ARBA00023125"/>
    </source>
</evidence>
<evidence type="ECO:0000256" key="6">
    <source>
        <dbReference type="ARBA" id="ARBA00023015"/>
    </source>
</evidence>
<name>A0AAN9Y704_9HEMI</name>
<dbReference type="PROSITE" id="PS00028">
    <property type="entry name" value="ZINC_FINGER_C2H2_1"/>
    <property type="match status" value="2"/>
</dbReference>
<dbReference type="SUPFAM" id="SSF57716">
    <property type="entry name" value="Glucocorticoid receptor-like (DNA-binding domain)"/>
    <property type="match status" value="3"/>
</dbReference>
<dbReference type="PRINTS" id="PR00398">
    <property type="entry name" value="STRDHORMONER"/>
</dbReference>
<evidence type="ECO:0000259" key="13">
    <source>
        <dbReference type="PROSITE" id="PS50157"/>
    </source>
</evidence>
<feature type="domain" description="Nuclear receptor" evidence="14">
    <location>
        <begin position="673"/>
        <end position="748"/>
    </location>
</feature>
<dbReference type="PROSITE" id="PS00031">
    <property type="entry name" value="NUCLEAR_REC_DBD_1"/>
    <property type="match status" value="3"/>
</dbReference>
<gene>
    <name evidence="16" type="ORF">V9T40_008330</name>
</gene>
<proteinExistence type="inferred from homology"/>
<evidence type="ECO:0000256" key="10">
    <source>
        <dbReference type="ARBA" id="ARBA00023242"/>
    </source>
</evidence>
<evidence type="ECO:0000256" key="2">
    <source>
        <dbReference type="ARBA" id="ARBA00006421"/>
    </source>
</evidence>
<dbReference type="PROSITE" id="PS50157">
    <property type="entry name" value="ZINC_FINGER_C2H2_2"/>
    <property type="match status" value="1"/>
</dbReference>
<feature type="compositionally biased region" description="Basic residues" evidence="12">
    <location>
        <begin position="1681"/>
        <end position="1695"/>
    </location>
</feature>
<dbReference type="SMART" id="SM00355">
    <property type="entry name" value="ZnF_C2H2"/>
    <property type="match status" value="3"/>
</dbReference>
<dbReference type="CDD" id="cd06960">
    <property type="entry name" value="NR_DBD_HNF4A"/>
    <property type="match status" value="3"/>
</dbReference>
<dbReference type="InterPro" id="IPR013088">
    <property type="entry name" value="Znf_NHR/GATA"/>
</dbReference>
<dbReference type="SUPFAM" id="SSF57667">
    <property type="entry name" value="beta-beta-alpha zinc fingers"/>
    <property type="match status" value="1"/>
</dbReference>
<comment type="similarity">
    <text evidence="2">Belongs to the nuclear hormone receptor family. NR2 subfamily.</text>
</comment>
<dbReference type="InterPro" id="IPR001723">
    <property type="entry name" value="Nuclear_hrmn_rcpt"/>
</dbReference>
<feature type="compositionally biased region" description="Polar residues" evidence="12">
    <location>
        <begin position="252"/>
        <end position="273"/>
    </location>
</feature>
<dbReference type="InterPro" id="IPR050274">
    <property type="entry name" value="Nuclear_hormone_rcpt_NR2"/>
</dbReference>
<dbReference type="Proteomes" id="UP001367676">
    <property type="component" value="Unassembled WGS sequence"/>
</dbReference>
<evidence type="ECO:0000259" key="14">
    <source>
        <dbReference type="PROSITE" id="PS51030"/>
    </source>
</evidence>
<keyword evidence="5" id="KW-0862">Zinc</keyword>
<dbReference type="SMART" id="SM00399">
    <property type="entry name" value="ZnF_C4"/>
    <property type="match status" value="3"/>
</dbReference>
<keyword evidence="6" id="KW-0805">Transcription regulation</keyword>
<evidence type="ECO:0000256" key="5">
    <source>
        <dbReference type="ARBA" id="ARBA00022833"/>
    </source>
</evidence>
<protein>
    <submittedName>
        <fullName evidence="16">Uncharacterized protein</fullName>
    </submittedName>
</protein>
<dbReference type="EMBL" id="JBBCAQ010000010">
    <property type="protein sequence ID" value="KAK7600889.1"/>
    <property type="molecule type" value="Genomic_DNA"/>
</dbReference>
<dbReference type="InterPro" id="IPR001628">
    <property type="entry name" value="Znf_hrmn_rcpt"/>
</dbReference>
<dbReference type="Pfam" id="PF00105">
    <property type="entry name" value="zf-C4"/>
    <property type="match status" value="3"/>
</dbReference>
<evidence type="ECO:0000256" key="3">
    <source>
        <dbReference type="ARBA" id="ARBA00022723"/>
    </source>
</evidence>
<accession>A0AAN9Y704</accession>
<dbReference type="Pfam" id="PF00104">
    <property type="entry name" value="Hormone_recep"/>
    <property type="match status" value="2"/>
</dbReference>
<dbReference type="PRINTS" id="PR00545">
    <property type="entry name" value="RETINOIDXR"/>
</dbReference>
<evidence type="ECO:0000256" key="8">
    <source>
        <dbReference type="ARBA" id="ARBA00023163"/>
    </source>
</evidence>
<dbReference type="SMART" id="SM00430">
    <property type="entry name" value="HOLI"/>
    <property type="match status" value="3"/>
</dbReference>
<evidence type="ECO:0000313" key="16">
    <source>
        <dbReference type="EMBL" id="KAK7600889.1"/>
    </source>
</evidence>
<dbReference type="PANTHER" id="PTHR24083">
    <property type="entry name" value="NUCLEAR HORMONE RECEPTOR"/>
    <property type="match status" value="1"/>
</dbReference>
<evidence type="ECO:0000256" key="1">
    <source>
        <dbReference type="ARBA" id="ARBA00004123"/>
    </source>
</evidence>
<keyword evidence="10" id="KW-0539">Nucleus</keyword>
<dbReference type="Gene3D" id="1.10.565.10">
    <property type="entry name" value="Retinoid X Receptor"/>
    <property type="match status" value="3"/>
</dbReference>
<feature type="domain" description="Nuclear receptor" evidence="14">
    <location>
        <begin position="321"/>
        <end position="396"/>
    </location>
</feature>
<keyword evidence="7" id="KW-0238">DNA-binding</keyword>
<dbReference type="InterPro" id="IPR049636">
    <property type="entry name" value="HNF4-like_DBD"/>
</dbReference>
<evidence type="ECO:0000256" key="12">
    <source>
        <dbReference type="SAM" id="MobiDB-lite"/>
    </source>
</evidence>
<evidence type="ECO:0000313" key="17">
    <source>
        <dbReference type="Proteomes" id="UP001367676"/>
    </source>
</evidence>
<feature type="domain" description="NR LBD" evidence="15">
    <location>
        <begin position="1"/>
        <end position="218"/>
    </location>
</feature>
<reference evidence="16 17" key="1">
    <citation type="submission" date="2024-03" db="EMBL/GenBank/DDBJ databases">
        <title>Adaptation during the transition from Ophiocordyceps entomopathogen to insect associate is accompanied by gene loss and intensified selection.</title>
        <authorList>
            <person name="Ward C.M."/>
            <person name="Onetto C.A."/>
            <person name="Borneman A.R."/>
        </authorList>
    </citation>
    <scope>NUCLEOTIDE SEQUENCE [LARGE SCALE GENOMIC DNA]</scope>
    <source>
        <strain evidence="16">AWRI1</strain>
        <tissue evidence="16">Single Adult Female</tissue>
    </source>
</reference>
<dbReference type="InterPro" id="IPR000003">
    <property type="entry name" value="Retinoid-X_rcpt/HNF4"/>
</dbReference>
<dbReference type="Gene3D" id="3.30.50.10">
    <property type="entry name" value="Erythroid Transcription Factor GATA-1, subunit A"/>
    <property type="match status" value="2"/>
</dbReference>
<dbReference type="PROSITE" id="PS51843">
    <property type="entry name" value="NR_LBD"/>
    <property type="match status" value="3"/>
</dbReference>
<evidence type="ECO:0000259" key="15">
    <source>
        <dbReference type="PROSITE" id="PS51843"/>
    </source>
</evidence>
<feature type="compositionally biased region" description="Basic and acidic residues" evidence="12">
    <location>
        <begin position="1696"/>
        <end position="1706"/>
    </location>
</feature>
<dbReference type="GO" id="GO:0008270">
    <property type="term" value="F:zinc ion binding"/>
    <property type="evidence" value="ECO:0007669"/>
    <property type="project" value="UniProtKB-KW"/>
</dbReference>
<feature type="domain" description="NR LBD" evidence="15">
    <location>
        <begin position="415"/>
        <end position="651"/>
    </location>
</feature>
<dbReference type="InterPro" id="IPR035500">
    <property type="entry name" value="NHR-like_dom_sf"/>
</dbReference>
<dbReference type="FunFam" id="3.30.50.10:FF:000012">
    <property type="entry name" value="Hepatocyte nuclear factor 4, alpha"/>
    <property type="match status" value="2"/>
</dbReference>
<evidence type="ECO:0000256" key="4">
    <source>
        <dbReference type="ARBA" id="ARBA00022771"/>
    </source>
</evidence>
<evidence type="ECO:0000256" key="11">
    <source>
        <dbReference type="PROSITE-ProRule" id="PRU00042"/>
    </source>
</evidence>
<keyword evidence="3" id="KW-0479">Metal-binding</keyword>
<keyword evidence="4 11" id="KW-0863">Zinc-finger</keyword>
<keyword evidence="9" id="KW-0675">Receptor</keyword>
<dbReference type="InterPro" id="IPR036236">
    <property type="entry name" value="Znf_C2H2_sf"/>
</dbReference>
<dbReference type="Gene3D" id="3.30.160.60">
    <property type="entry name" value="Classic Zinc Finger"/>
    <property type="match status" value="1"/>
</dbReference>
<keyword evidence="17" id="KW-1185">Reference proteome</keyword>
<sequence length="1806" mass="204585">MLQDTSNPSENASRESKSTTSRGSACLICGDTAAGLHYGALSCDGCKGFFRRSVIDCQVYKCRRSINLNSCLLLSNGSIIKLQSTESKETDESLMTADEQMYGQEILNSLIKPLKDIRTNDEELIFMKTITFFDPHADGLENPQQVKKLREIMQEKLEDYCFERRGELKELRGRHPKLLTTLRPLQSTAQAIVHRIRIDQLTKEKKLNETAELLFFGSTPAPTQQPIEPPTSSPYKCENLQPTIAETWQQSSIQATTTVTSQPSDMQSRTMAESQALDMKPITATSQLMSHSSDESQGTASPAETTMVSNVRNPTQSSFESYLCSICGDRATGKHYGAISCDGCKGFFRRSVRKNQEYACRFKRGCVVTREKRNQCRYCRLRKCFTAGMKKEAVQNERDRISYRRSSQKQNQDASTELTITNLLRAEEQDQMLEAALAVEQVASITDICNSMQDELLHFVGWAKKLPQFVNLSLQDRVTLLKTSGAEHLILGVARRSLNRHDSLLLANKSVILKDLSNTESVQNDEIKKTMQNKITIISKRIFKELIQPWKSTKIDDVEFACLKTIVFFNPNAEGLVDTGRVETLRNEVQIKLENYISDRQYEGVGRLGKLLLTLPSLHSISKEMTDDILFAEIFYGLQIDDVLREILLHDESIQTPTTIESQRPTNTNPQTQSACAICGDRATGRHYGASSCDGCKGFFRRSVRKNHLYTCRFHRSCIVNKDRRNQCRYCRLRKCFTAGMKKEAVQNERDRISNRRINPEDNSTNGLSVATLLNAELRSARKEMVSEMIKDLSTKETADVNEICTSMKQQIIRMFEWAKNIPAFSEFSITDQTALLKAHVAEHLLLGIAKQSLNMEGFLLLGPNNIISKLTENKGHKQSDDENSSFNFLVSRIGVRIINELIQPWKKVKMDDTEYACLKAIVFFDPNVKGLDNAEAVGNLRDQIQTYLEDYISDRQYDCRGRMGKLLLTLTALQSISWQLVEHIQCSKISEGYNVDSILQEMISESKYYVVKMGIIVKVYIENIDEEIDIVTLNSEDKKSSSVTITASVIKDYLNKLGRNDDVSSHRNDRIISKSNEINSIVNCNNEDGRSLEDSLVRPSVQSAIKSNLNSDEIQSENVTCSHSCIYNKSLTLANEFLCDRITENNEDHEVNSQSSNSNTQLNCVQVIDDTIESGYCVMEQDNLPATKVNWGTSSRVVNFEAPSCDVSEDTNLSMCIDDNLSENPWLEDTGSSASDIVDTHSQVTVTQNNETDCDNTSINFDTNNEGEDRLKNNINSSDNEMVIESEVGAENVIASLKNISYEVDDFLNMPSVCHEEMEDDGELEEYFVIEKIAASRFNEETKVLEFLLKAQKCVARKESWTPIQTNITDLTISQPECLYIQCPKSFKTYKKKLREKFDQYIQFVNTERGFMYDLPSETISNCPSVIDITTNEMSSVITTDVVVDPQKSLNDACLIESCVDDNRNITPVKLLKHDENIHNISDIGLPSAHFYIADMIPELGDQLIEFVENNPIPSTNPINKTEVFEKPSNVLPSDRARKKNRNDNKHLECPHCSYRTVSANTLENHLRRHTNAFFKCRLCPKQYLSSARLKSHEKSHTRKSGGLLLEQSMETGISDSFVKTTQKAFLELMKNEVEMKSPFDRNASIKSEHSQSSLVLNETVASNCILFNECDVKYKMKQNSKIRRKKPKGRPKQVKMEPRNEPDHTDIIDLCDDGDYSECVAPELVLTNATPDKSEILQQCLASTVEAIENGDLLGSVVVDQSRKNNYCYVCKQIFLTAFDLFCHEEKFHKYPIVLLKRVSIPSY</sequence>
<dbReference type="GO" id="GO:0005634">
    <property type="term" value="C:nucleus"/>
    <property type="evidence" value="ECO:0007669"/>
    <property type="project" value="UniProtKB-SubCell"/>
</dbReference>
<feature type="region of interest" description="Disordered" evidence="12">
    <location>
        <begin position="252"/>
        <end position="274"/>
    </location>
</feature>
<dbReference type="PRINTS" id="PR00047">
    <property type="entry name" value="STROIDFINGER"/>
</dbReference>
<dbReference type="PROSITE" id="PS51030">
    <property type="entry name" value="NUCLEAR_REC_DBD_2"/>
    <property type="match status" value="3"/>
</dbReference>
<evidence type="ECO:0000256" key="9">
    <source>
        <dbReference type="ARBA" id="ARBA00023170"/>
    </source>
</evidence>
<dbReference type="InterPro" id="IPR000536">
    <property type="entry name" value="Nucl_hrmn_rcpt_lig-bd"/>
</dbReference>
<dbReference type="GO" id="GO:0003707">
    <property type="term" value="F:nuclear steroid receptor activity"/>
    <property type="evidence" value="ECO:0007669"/>
    <property type="project" value="InterPro"/>
</dbReference>
<feature type="region of interest" description="Disordered" evidence="12">
    <location>
        <begin position="1681"/>
        <end position="1706"/>
    </location>
</feature>
<feature type="domain" description="Nuclear receptor" evidence="14">
    <location>
        <begin position="23"/>
        <end position="76"/>
    </location>
</feature>
<comment type="caution">
    <text evidence="16">The sequence shown here is derived from an EMBL/GenBank/DDBJ whole genome shotgun (WGS) entry which is preliminary data.</text>
</comment>
<dbReference type="InterPro" id="IPR013087">
    <property type="entry name" value="Znf_C2H2_type"/>
</dbReference>
<organism evidence="16 17">
    <name type="scientific">Parthenolecanium corni</name>
    <dbReference type="NCBI Taxonomy" id="536013"/>
    <lineage>
        <taxon>Eukaryota</taxon>
        <taxon>Metazoa</taxon>
        <taxon>Ecdysozoa</taxon>
        <taxon>Arthropoda</taxon>
        <taxon>Hexapoda</taxon>
        <taxon>Insecta</taxon>
        <taxon>Pterygota</taxon>
        <taxon>Neoptera</taxon>
        <taxon>Paraneoptera</taxon>
        <taxon>Hemiptera</taxon>
        <taxon>Sternorrhyncha</taxon>
        <taxon>Coccoidea</taxon>
        <taxon>Coccidae</taxon>
        <taxon>Parthenolecanium</taxon>
    </lineage>
</organism>
<dbReference type="GO" id="GO:0000978">
    <property type="term" value="F:RNA polymerase II cis-regulatory region sequence-specific DNA binding"/>
    <property type="evidence" value="ECO:0007669"/>
    <property type="project" value="InterPro"/>
</dbReference>
<keyword evidence="8" id="KW-0804">Transcription</keyword>
<feature type="domain" description="NR LBD" evidence="15">
    <location>
        <begin position="765"/>
        <end position="1007"/>
    </location>
</feature>
<comment type="subcellular location">
    <subcellularLocation>
        <location evidence="1">Nucleus</location>
    </subcellularLocation>
</comment>